<evidence type="ECO:0000256" key="1">
    <source>
        <dbReference type="ARBA" id="ARBA00004496"/>
    </source>
</evidence>
<dbReference type="SMART" id="SM00913">
    <property type="entry name" value="IBN_N"/>
    <property type="match status" value="1"/>
</dbReference>
<dbReference type="STRING" id="56484.A0A1Y2FQL6"/>
<evidence type="ECO:0000256" key="4">
    <source>
        <dbReference type="ARBA" id="ARBA00022490"/>
    </source>
</evidence>
<dbReference type="RefSeq" id="XP_040727473.1">
    <property type="nucleotide sequence ID" value="XM_040872213.1"/>
</dbReference>
<dbReference type="Pfam" id="PF13513">
    <property type="entry name" value="HEAT_EZ"/>
    <property type="match status" value="1"/>
</dbReference>
<proteinExistence type="inferred from homology"/>
<comment type="similarity">
    <text evidence="2">Belongs to the importin beta family. Importin beta-1 subfamily.</text>
</comment>
<evidence type="ECO:0000256" key="3">
    <source>
        <dbReference type="ARBA" id="ARBA00022448"/>
    </source>
</evidence>
<dbReference type="InterPro" id="IPR016024">
    <property type="entry name" value="ARM-type_fold"/>
</dbReference>
<reference evidence="11 12" key="1">
    <citation type="submission" date="2016-07" db="EMBL/GenBank/DDBJ databases">
        <title>Pervasive Adenine N6-methylation of Active Genes in Fungi.</title>
        <authorList>
            <consortium name="DOE Joint Genome Institute"/>
            <person name="Mondo S.J."/>
            <person name="Dannebaum R.O."/>
            <person name="Kuo R.C."/>
            <person name="Labutti K."/>
            <person name="Haridas S."/>
            <person name="Kuo A."/>
            <person name="Salamov A."/>
            <person name="Ahrendt S.R."/>
            <person name="Lipzen A."/>
            <person name="Sullivan W."/>
            <person name="Andreopoulos W.B."/>
            <person name="Clum A."/>
            <person name="Lindquist E."/>
            <person name="Daum C."/>
            <person name="Ramamoorthy G.K."/>
            <person name="Gryganskyi A."/>
            <person name="Culley D."/>
            <person name="Magnuson J.K."/>
            <person name="James T.Y."/>
            <person name="O'Malley M.A."/>
            <person name="Stajich J.E."/>
            <person name="Spatafora J.W."/>
            <person name="Visel A."/>
            <person name="Grigoriev I.V."/>
        </authorList>
    </citation>
    <scope>NUCLEOTIDE SEQUENCE [LARGE SCALE GENOMIC DNA]</scope>
    <source>
        <strain evidence="11 12">12-1054</strain>
    </source>
</reference>
<dbReference type="Pfam" id="PF03810">
    <property type="entry name" value="IBN_N"/>
    <property type="match status" value="1"/>
</dbReference>
<keyword evidence="6" id="KW-0653">Protein transport</keyword>
<sequence>MDVGQLLSNTLSPDAQLRLSATEQLEAAARDHFDQYMMLLSTQLANEQAASHIRNASGLALKNALSAKDFRRREENQGKWQNLPEQTKAQIKQATLFTLNSNDSKAGQSAAQFIASIAAIELPLQQWPELMTSLVSNTAPESAQHVKQASLQAIGYVCETVDPEVLASQSNAILTAVVQGARKEEPSIAVRLAAISALYDSLEFVRENFEREGERNYIMQIVCEATQANDVKLQVAAFGCLVRIMQLYYNKMRFYMEKALFGLTVLGMKHSDESVALQAIEFWSTVCEEEIEVMMEAQEAQELGDQPERECFQFAKTALPEVLPVLLTLLCKQEDDAEEDDWNVAMGAANCLQLFAQCAEGVIVQPVLQFIESKVSSSNWKEREAAVMAFGSILEGPEPEMLKPLVAQVLSVLLNMMKDENLQVKDTTAWTLGRISDLVIGAVTVEVLPNIVGALLDGLRDHPRIRTNCCWALMNLSEQLDDPESTSSQMSPFYEPAFTALLGVAESNSNENNARTSAYEALSTMVSHASSEVLPLISKLSGVVLDRLQATVSMRANVLSTEEKVQFEELQSNLLSVLTSIIRRCGKDVVPISDRIMTILLELEQNQPKQSVVHEDVFIAVGALCLAVEAHFGIYLDAFAPFLYAALANHEEYALCGIAIGLIGDIARSLGEQVLPYGDNFMTHLLQNLQSPLLNRAAKPAILSAISDIALAINQEFSKYLDVVMQLLQQASSVTYTPESGYDMIDYVNGLREGIVEAYVGIVQALKGTPKAATLGPYVEHMFNFMATCLADEERTQALQRNVIGLIGDLAETFPGGQLKQPLSAEWVSGCLKASRAKGQPQATKEVAKWASEHVATATR</sequence>
<feature type="domain" description="Importin N-terminal" evidence="10">
    <location>
        <begin position="21"/>
        <end position="101"/>
    </location>
</feature>
<dbReference type="OMA" id="QQYQERW"/>
<keyword evidence="12" id="KW-1185">Reference proteome</keyword>
<dbReference type="GO" id="GO:0031267">
    <property type="term" value="F:small GTPase binding"/>
    <property type="evidence" value="ECO:0007669"/>
    <property type="project" value="InterPro"/>
</dbReference>
<dbReference type="AlphaFoldDB" id="A0A1Y2FQL6"/>
<dbReference type="GO" id="GO:0006606">
    <property type="term" value="P:protein import into nucleus"/>
    <property type="evidence" value="ECO:0007669"/>
    <property type="project" value="InterPro"/>
</dbReference>
<evidence type="ECO:0000256" key="7">
    <source>
        <dbReference type="ARBA" id="ARBA00079884"/>
    </source>
</evidence>
<dbReference type="FunFam" id="1.25.10.10:FF:000027">
    <property type="entry name" value="Importin subunit beta-1"/>
    <property type="match status" value="1"/>
</dbReference>
<comment type="subcellular location">
    <subcellularLocation>
        <location evidence="1">Cytoplasm</location>
    </subcellularLocation>
</comment>
<evidence type="ECO:0000256" key="5">
    <source>
        <dbReference type="ARBA" id="ARBA00022737"/>
    </source>
</evidence>
<dbReference type="InterPro" id="IPR021133">
    <property type="entry name" value="HEAT_type_2"/>
</dbReference>
<keyword evidence="4" id="KW-0963">Cytoplasm</keyword>
<evidence type="ECO:0000256" key="6">
    <source>
        <dbReference type="ARBA" id="ARBA00022927"/>
    </source>
</evidence>
<keyword evidence="3" id="KW-0813">Transport</keyword>
<dbReference type="Proteomes" id="UP000193685">
    <property type="component" value="Unassembled WGS sequence"/>
</dbReference>
<evidence type="ECO:0000313" key="11">
    <source>
        <dbReference type="EMBL" id="ORY86291.1"/>
    </source>
</evidence>
<evidence type="ECO:0000313" key="12">
    <source>
        <dbReference type="Proteomes" id="UP000193685"/>
    </source>
</evidence>
<dbReference type="PROSITE" id="PS50166">
    <property type="entry name" value="IMPORTIN_B_NT"/>
    <property type="match status" value="1"/>
</dbReference>
<dbReference type="PANTHER" id="PTHR10527">
    <property type="entry name" value="IMPORTIN BETA"/>
    <property type="match status" value="1"/>
</dbReference>
<dbReference type="Gene3D" id="1.25.10.10">
    <property type="entry name" value="Leucine-rich Repeat Variant"/>
    <property type="match status" value="1"/>
</dbReference>
<dbReference type="InterPro" id="IPR040122">
    <property type="entry name" value="Importin_beta"/>
</dbReference>
<dbReference type="GeneID" id="63788812"/>
<comment type="caution">
    <text evidence="11">The sequence shown here is derived from an EMBL/GenBank/DDBJ whole genome shotgun (WGS) entry which is preliminary data.</text>
</comment>
<evidence type="ECO:0000256" key="9">
    <source>
        <dbReference type="PROSITE-ProRule" id="PRU00103"/>
    </source>
</evidence>
<protein>
    <recommendedName>
        <fullName evidence="7">Importin-95</fullName>
    </recommendedName>
    <alternativeName>
        <fullName evidence="8">Karyopherin-95</fullName>
    </alternativeName>
</protein>
<dbReference type="Pfam" id="PF25574">
    <property type="entry name" value="TPR_IMB1"/>
    <property type="match status" value="1"/>
</dbReference>
<name>A0A1Y2FQL6_PROLT</name>
<dbReference type="GO" id="GO:0005634">
    <property type="term" value="C:nucleus"/>
    <property type="evidence" value="ECO:0007669"/>
    <property type="project" value="UniProtKB-ARBA"/>
</dbReference>
<gene>
    <name evidence="11" type="ORF">BCR37DRAFT_412068</name>
</gene>
<dbReference type="InterPro" id="IPR058584">
    <property type="entry name" value="IMB1_TNPO1-like_TPR"/>
</dbReference>
<dbReference type="InterPro" id="IPR011989">
    <property type="entry name" value="ARM-like"/>
</dbReference>
<dbReference type="SUPFAM" id="SSF48371">
    <property type="entry name" value="ARM repeat"/>
    <property type="match status" value="1"/>
</dbReference>
<organism evidence="11 12">
    <name type="scientific">Protomyces lactucae-debilis</name>
    <dbReference type="NCBI Taxonomy" id="2754530"/>
    <lineage>
        <taxon>Eukaryota</taxon>
        <taxon>Fungi</taxon>
        <taxon>Dikarya</taxon>
        <taxon>Ascomycota</taxon>
        <taxon>Taphrinomycotina</taxon>
        <taxon>Taphrinomycetes</taxon>
        <taxon>Taphrinales</taxon>
        <taxon>Protomycetaceae</taxon>
        <taxon>Protomyces</taxon>
    </lineage>
</organism>
<keyword evidence="5" id="KW-0677">Repeat</keyword>
<dbReference type="OrthoDB" id="10263328at2759"/>
<evidence type="ECO:0000256" key="8">
    <source>
        <dbReference type="ARBA" id="ARBA00083566"/>
    </source>
</evidence>
<evidence type="ECO:0000259" key="10">
    <source>
        <dbReference type="PROSITE" id="PS50166"/>
    </source>
</evidence>
<evidence type="ECO:0000256" key="2">
    <source>
        <dbReference type="ARBA" id="ARBA00010907"/>
    </source>
</evidence>
<feature type="repeat" description="HEAT" evidence="9">
    <location>
        <begin position="409"/>
        <end position="446"/>
    </location>
</feature>
<dbReference type="InterPro" id="IPR001494">
    <property type="entry name" value="Importin-beta_N"/>
</dbReference>
<dbReference type="PROSITE" id="PS50077">
    <property type="entry name" value="HEAT_REPEAT"/>
    <property type="match status" value="1"/>
</dbReference>
<dbReference type="GO" id="GO:0005737">
    <property type="term" value="C:cytoplasm"/>
    <property type="evidence" value="ECO:0007669"/>
    <property type="project" value="UniProtKB-SubCell"/>
</dbReference>
<dbReference type="EMBL" id="MCFI01000003">
    <property type="protein sequence ID" value="ORY86291.1"/>
    <property type="molecule type" value="Genomic_DNA"/>
</dbReference>
<accession>A0A1Y2FQL6</accession>